<feature type="compositionally biased region" description="Basic and acidic residues" evidence="1">
    <location>
        <begin position="94"/>
        <end position="113"/>
    </location>
</feature>
<dbReference type="EMBL" id="CP045902">
    <property type="protein sequence ID" value="QQP38568.1"/>
    <property type="molecule type" value="Genomic_DNA"/>
</dbReference>
<reference evidence="3" key="1">
    <citation type="submission" date="2021-01" db="EMBL/GenBank/DDBJ databases">
        <title>Caligus Genome Assembly.</title>
        <authorList>
            <person name="Gallardo-Escarate C."/>
        </authorList>
    </citation>
    <scope>NUCLEOTIDE SEQUENCE [LARGE SCALE GENOMIC DNA]</scope>
</reference>
<feature type="region of interest" description="Disordered" evidence="1">
    <location>
        <begin position="77"/>
        <end position="121"/>
    </location>
</feature>
<dbReference type="Proteomes" id="UP000595437">
    <property type="component" value="Chromosome 13"/>
</dbReference>
<proteinExistence type="predicted"/>
<keyword evidence="3" id="KW-1185">Reference proteome</keyword>
<feature type="compositionally biased region" description="Polar residues" evidence="1">
    <location>
        <begin position="49"/>
        <end position="63"/>
    </location>
</feature>
<evidence type="ECO:0000313" key="3">
    <source>
        <dbReference type="Proteomes" id="UP000595437"/>
    </source>
</evidence>
<gene>
    <name evidence="2" type="ORF">FKW44_019175</name>
</gene>
<protein>
    <submittedName>
        <fullName evidence="2">Leucinerich repeatcontaining protein 56like</fullName>
    </submittedName>
</protein>
<evidence type="ECO:0000256" key="1">
    <source>
        <dbReference type="SAM" id="MobiDB-lite"/>
    </source>
</evidence>
<evidence type="ECO:0000313" key="2">
    <source>
        <dbReference type="EMBL" id="QQP38568.1"/>
    </source>
</evidence>
<organism evidence="2 3">
    <name type="scientific">Caligus rogercresseyi</name>
    <name type="common">Sea louse</name>
    <dbReference type="NCBI Taxonomy" id="217165"/>
    <lineage>
        <taxon>Eukaryota</taxon>
        <taxon>Metazoa</taxon>
        <taxon>Ecdysozoa</taxon>
        <taxon>Arthropoda</taxon>
        <taxon>Crustacea</taxon>
        <taxon>Multicrustacea</taxon>
        <taxon>Hexanauplia</taxon>
        <taxon>Copepoda</taxon>
        <taxon>Siphonostomatoida</taxon>
        <taxon>Caligidae</taxon>
        <taxon>Caligus</taxon>
    </lineage>
</organism>
<name>A0A7T8GVI2_CALRO</name>
<feature type="non-terminal residue" evidence="2">
    <location>
        <position position="1"/>
    </location>
</feature>
<feature type="compositionally biased region" description="Low complexity" evidence="1">
    <location>
        <begin position="159"/>
        <end position="178"/>
    </location>
</feature>
<dbReference type="AlphaFoldDB" id="A0A7T8GVI2"/>
<feature type="region of interest" description="Disordered" evidence="1">
    <location>
        <begin position="23"/>
        <end position="65"/>
    </location>
</feature>
<feature type="region of interest" description="Disordered" evidence="1">
    <location>
        <begin position="158"/>
        <end position="178"/>
    </location>
</feature>
<accession>A0A7T8GVI2</accession>
<sequence>NPISLEREYRSRIFTLIPQLSSLDADPHNHKKPCRRGSLRDKRDDEDSSGQQGTCLSIPNNNNNDKEDKLIQKLISESTQAEQEQEIAPQNICRDAEDNEGFKDEGTTPRDEISSEELSNEETRLKLLSLRKSMEPTKLRNNNEVNYEMDSSLCSSIASQSTSDSGISETSSGGNVYV</sequence>